<evidence type="ECO:0000256" key="2">
    <source>
        <dbReference type="ARBA" id="ARBA00023125"/>
    </source>
</evidence>
<keyword evidence="2 4" id="KW-0238">DNA-binding</keyword>
<keyword evidence="7" id="KW-1185">Reference proteome</keyword>
<dbReference type="InterPro" id="IPR009057">
    <property type="entry name" value="Homeodomain-like_sf"/>
</dbReference>
<dbReference type="EMBL" id="BJLQ01000018">
    <property type="protein sequence ID" value="GEA84677.1"/>
    <property type="molecule type" value="Genomic_DNA"/>
</dbReference>
<reference evidence="6 7" key="1">
    <citation type="submission" date="2019-06" db="EMBL/GenBank/DDBJ databases">
        <title>Whole genome shotgun sequence of Cellulomonas gelida NBRC 3748.</title>
        <authorList>
            <person name="Hosoyama A."/>
            <person name="Uohara A."/>
            <person name="Ohji S."/>
            <person name="Ichikawa N."/>
        </authorList>
    </citation>
    <scope>NUCLEOTIDE SEQUENCE [LARGE SCALE GENOMIC DNA]</scope>
    <source>
        <strain evidence="6 7">NBRC 3748</strain>
    </source>
</reference>
<evidence type="ECO:0000256" key="3">
    <source>
        <dbReference type="ARBA" id="ARBA00023163"/>
    </source>
</evidence>
<gene>
    <name evidence="6" type="ORF">CGE01nite_19280</name>
</gene>
<feature type="DNA-binding region" description="H-T-H motif" evidence="4">
    <location>
        <begin position="37"/>
        <end position="56"/>
    </location>
</feature>
<keyword evidence="1" id="KW-0805">Transcription regulation</keyword>
<dbReference type="Gene3D" id="1.10.357.10">
    <property type="entry name" value="Tetracycline Repressor, domain 2"/>
    <property type="match status" value="1"/>
</dbReference>
<comment type="caution">
    <text evidence="6">The sequence shown here is derived from an EMBL/GenBank/DDBJ whole genome shotgun (WGS) entry which is preliminary data.</text>
</comment>
<keyword evidence="3" id="KW-0804">Transcription</keyword>
<dbReference type="PROSITE" id="PS50977">
    <property type="entry name" value="HTH_TETR_2"/>
    <property type="match status" value="1"/>
</dbReference>
<proteinExistence type="predicted"/>
<organism evidence="6 7">
    <name type="scientific">Cellulomonas gelida</name>
    <dbReference type="NCBI Taxonomy" id="1712"/>
    <lineage>
        <taxon>Bacteria</taxon>
        <taxon>Bacillati</taxon>
        <taxon>Actinomycetota</taxon>
        <taxon>Actinomycetes</taxon>
        <taxon>Micrococcales</taxon>
        <taxon>Cellulomonadaceae</taxon>
        <taxon>Cellulomonas</taxon>
    </lineage>
</organism>
<dbReference type="AlphaFoldDB" id="A0A4Y3KL05"/>
<evidence type="ECO:0000256" key="1">
    <source>
        <dbReference type="ARBA" id="ARBA00023015"/>
    </source>
</evidence>
<protein>
    <submittedName>
        <fullName evidence="6">TetR family transcriptional regulator</fullName>
    </submittedName>
</protein>
<dbReference type="GO" id="GO:0000976">
    <property type="term" value="F:transcription cis-regulatory region binding"/>
    <property type="evidence" value="ECO:0007669"/>
    <property type="project" value="TreeGrafter"/>
</dbReference>
<dbReference type="Pfam" id="PF17933">
    <property type="entry name" value="TetR_C_25"/>
    <property type="match status" value="1"/>
</dbReference>
<dbReference type="InterPro" id="IPR001647">
    <property type="entry name" value="HTH_TetR"/>
</dbReference>
<dbReference type="OrthoDB" id="3403733at2"/>
<name>A0A4Y3KL05_9CELL</name>
<dbReference type="RefSeq" id="WP_141370566.1">
    <property type="nucleotide sequence ID" value="NZ_BJLQ01000018.1"/>
</dbReference>
<evidence type="ECO:0000256" key="4">
    <source>
        <dbReference type="PROSITE-ProRule" id="PRU00335"/>
    </source>
</evidence>
<sequence length="230" mass="25523">MRTASSPDDRRASELTAWARIRDAAVECFAEQGFDAPFRVIAERAGVSPALITHHFGSKAGLREHCDAEVLRRYGALKASSLADPSAYLFANLTDPGPSAELVVYMIRAIHAGGEPAQQFLEHLVDEARDIMRDSVQSGLVRPSRDEEARLRYLVFQTMGSLLMQFLTMPDATPRAFVEAVSARNHDQILPTLELFTEGLLTSRRMLDDYLLYVGDPPDGDQQQSDRQSA</sequence>
<dbReference type="InterPro" id="IPR050109">
    <property type="entry name" value="HTH-type_TetR-like_transc_reg"/>
</dbReference>
<dbReference type="GO" id="GO:0003700">
    <property type="term" value="F:DNA-binding transcription factor activity"/>
    <property type="evidence" value="ECO:0007669"/>
    <property type="project" value="TreeGrafter"/>
</dbReference>
<evidence type="ECO:0000259" key="5">
    <source>
        <dbReference type="PROSITE" id="PS50977"/>
    </source>
</evidence>
<dbReference type="PANTHER" id="PTHR30055:SF234">
    <property type="entry name" value="HTH-TYPE TRANSCRIPTIONAL REGULATOR BETI"/>
    <property type="match status" value="1"/>
</dbReference>
<dbReference type="Pfam" id="PF00440">
    <property type="entry name" value="TetR_N"/>
    <property type="match status" value="1"/>
</dbReference>
<dbReference type="Proteomes" id="UP000320461">
    <property type="component" value="Unassembled WGS sequence"/>
</dbReference>
<dbReference type="PRINTS" id="PR00455">
    <property type="entry name" value="HTHTETR"/>
</dbReference>
<dbReference type="InterPro" id="IPR041484">
    <property type="entry name" value="TetR_C_25"/>
</dbReference>
<dbReference type="PANTHER" id="PTHR30055">
    <property type="entry name" value="HTH-TYPE TRANSCRIPTIONAL REGULATOR RUTR"/>
    <property type="match status" value="1"/>
</dbReference>
<evidence type="ECO:0000313" key="6">
    <source>
        <dbReference type="EMBL" id="GEA84677.1"/>
    </source>
</evidence>
<accession>A0A4Y3KL05</accession>
<evidence type="ECO:0000313" key="7">
    <source>
        <dbReference type="Proteomes" id="UP000320461"/>
    </source>
</evidence>
<feature type="domain" description="HTH tetR-type" evidence="5">
    <location>
        <begin position="15"/>
        <end position="74"/>
    </location>
</feature>
<dbReference type="SUPFAM" id="SSF46689">
    <property type="entry name" value="Homeodomain-like"/>
    <property type="match status" value="1"/>
</dbReference>